<dbReference type="RefSeq" id="WP_085494367.1">
    <property type="nucleotide sequence ID" value="NZ_FXAZ01000002.1"/>
</dbReference>
<protein>
    <recommendedName>
        <fullName evidence="3">alpha-L-fucosidase</fullName>
        <ecNumber evidence="3">3.2.1.51</ecNumber>
    </recommendedName>
</protein>
<accession>A0A1X7K9C7</accession>
<keyword evidence="5" id="KW-0378">Hydrolase</keyword>
<keyword evidence="6" id="KW-0326">Glycosidase</keyword>
<evidence type="ECO:0000256" key="4">
    <source>
        <dbReference type="ARBA" id="ARBA00022729"/>
    </source>
</evidence>
<evidence type="ECO:0000256" key="1">
    <source>
        <dbReference type="ARBA" id="ARBA00004071"/>
    </source>
</evidence>
<dbReference type="Gene3D" id="3.20.20.80">
    <property type="entry name" value="Glycosidases"/>
    <property type="match status" value="1"/>
</dbReference>
<dbReference type="Proteomes" id="UP000193834">
    <property type="component" value="Unassembled WGS sequence"/>
</dbReference>
<dbReference type="GO" id="GO:0005764">
    <property type="term" value="C:lysosome"/>
    <property type="evidence" value="ECO:0007669"/>
    <property type="project" value="TreeGrafter"/>
</dbReference>
<dbReference type="InterPro" id="IPR000933">
    <property type="entry name" value="Glyco_hydro_29"/>
</dbReference>
<dbReference type="EMBL" id="FXAZ01000002">
    <property type="protein sequence ID" value="SMG36960.1"/>
    <property type="molecule type" value="Genomic_DNA"/>
</dbReference>
<evidence type="ECO:0000256" key="6">
    <source>
        <dbReference type="ARBA" id="ARBA00023295"/>
    </source>
</evidence>
<evidence type="ECO:0000259" key="8">
    <source>
        <dbReference type="Pfam" id="PF01120"/>
    </source>
</evidence>
<dbReference type="PRINTS" id="PR00741">
    <property type="entry name" value="GLHYDRLASE29"/>
</dbReference>
<reference evidence="9 10" key="1">
    <citation type="submission" date="2017-04" db="EMBL/GenBank/DDBJ databases">
        <authorList>
            <person name="Afonso C.L."/>
            <person name="Miller P.J."/>
            <person name="Scott M.A."/>
            <person name="Spackman E."/>
            <person name="Goraichik I."/>
            <person name="Dimitrov K.M."/>
            <person name="Suarez D.L."/>
            <person name="Swayne D.E."/>
        </authorList>
    </citation>
    <scope>NUCLEOTIDE SEQUENCE [LARGE SCALE GENOMIC DNA]</scope>
    <source>
        <strain evidence="9 10">11</strain>
    </source>
</reference>
<evidence type="ECO:0000256" key="2">
    <source>
        <dbReference type="ARBA" id="ARBA00007951"/>
    </source>
</evidence>
<dbReference type="AlphaFoldDB" id="A0A1X7K9C7"/>
<evidence type="ECO:0000256" key="3">
    <source>
        <dbReference type="ARBA" id="ARBA00012662"/>
    </source>
</evidence>
<feature type="domain" description="Glycoside hydrolase family 29 N-terminal" evidence="8">
    <location>
        <begin position="13"/>
        <end position="318"/>
    </location>
</feature>
<proteinExistence type="inferred from homology"/>
<dbReference type="InterPro" id="IPR057739">
    <property type="entry name" value="Glyco_hydro_29_N"/>
</dbReference>
<dbReference type="InterPro" id="IPR016286">
    <property type="entry name" value="FUC_metazoa-typ"/>
</dbReference>
<evidence type="ECO:0000313" key="9">
    <source>
        <dbReference type="EMBL" id="SMG36960.1"/>
    </source>
</evidence>
<evidence type="ECO:0000313" key="10">
    <source>
        <dbReference type="Proteomes" id="UP000193834"/>
    </source>
</evidence>
<dbReference type="GO" id="GO:0006004">
    <property type="term" value="P:fucose metabolic process"/>
    <property type="evidence" value="ECO:0007669"/>
    <property type="project" value="InterPro"/>
</dbReference>
<dbReference type="PANTHER" id="PTHR10030">
    <property type="entry name" value="ALPHA-L-FUCOSIDASE"/>
    <property type="match status" value="1"/>
</dbReference>
<evidence type="ECO:0000256" key="5">
    <source>
        <dbReference type="ARBA" id="ARBA00022801"/>
    </source>
</evidence>
<dbReference type="PANTHER" id="PTHR10030:SF37">
    <property type="entry name" value="ALPHA-L-FUCOSIDASE-RELATED"/>
    <property type="match status" value="1"/>
</dbReference>
<sequence>MSQMLNKEEMRGQEERMKWWTDAKFGMFIHWGLYAIPGKGEWHMYGAKIPVKEYERLADEFEPQAFDAKTWVAIAKRAGMKYIVITAKHHDGFAMYDSKTEPFNMVQATPYRRDPLQELAQVCREEDIKLCFYYSHVIDWHHPHSVHNAANNTWDYNMGEKHFPTYWNELVKPQIQELLTKYGDIGLIWFDTAGGLSYEDSIDMMNHVRRLQPNCLMNSRVSHYKGLGDYQSKGDNETPMYGEDTRPWETPMTLNETWGFSPRDQRWKTTGSLIRKLVNIVSKGGNLLLNVGPSPQGIIPEESVQRLEQIGDWLRRNADAIYGATASPFPYEMDWGAITMKENQLFLHIDNERWPKSALRINGILSKVKRAYWLADRKQQPLSCQQSCADSQDEQHTGAGLQIRLPKAPFDQTVTVVVLEMEGRVEVDPQIMVLPSGVLTVDIKTGEITENDWNDSNDSGNSSEQKPEANRSKLSPAVSRTAAWSIMIPEQGTYEVQITSFKRHDADFQEAFGEGVQLRLADQVLRSIPAEDSEISDSPACQHPYSEMISILGEIHIHTPGVYPMDLMSTLIKGRNPTFTEIWQADKVKLRSVRLVKKPD</sequence>
<feature type="region of interest" description="Disordered" evidence="7">
    <location>
        <begin position="449"/>
        <end position="475"/>
    </location>
</feature>
<name>A0A1X7K9C7_9BACL</name>
<feature type="region of interest" description="Disordered" evidence="7">
    <location>
        <begin position="228"/>
        <end position="248"/>
    </location>
</feature>
<dbReference type="STRING" id="1852522.SAMN06295960_2171"/>
<organism evidence="9 10">
    <name type="scientific">Paenibacillus aquistagni</name>
    <dbReference type="NCBI Taxonomy" id="1852522"/>
    <lineage>
        <taxon>Bacteria</taxon>
        <taxon>Bacillati</taxon>
        <taxon>Bacillota</taxon>
        <taxon>Bacilli</taxon>
        <taxon>Bacillales</taxon>
        <taxon>Paenibacillaceae</taxon>
        <taxon>Paenibacillus</taxon>
    </lineage>
</organism>
<dbReference type="EC" id="3.2.1.51" evidence="3"/>
<dbReference type="Pfam" id="PF01120">
    <property type="entry name" value="Alpha_L_fucos"/>
    <property type="match status" value="1"/>
</dbReference>
<gene>
    <name evidence="9" type="ORF">SAMN06295960_2171</name>
</gene>
<dbReference type="GO" id="GO:0004560">
    <property type="term" value="F:alpha-L-fucosidase activity"/>
    <property type="evidence" value="ECO:0007669"/>
    <property type="project" value="InterPro"/>
</dbReference>
<comment type="function">
    <text evidence="1">Alpha-L-fucosidase is responsible for hydrolyzing the alpha-1,6-linked fucose joined to the reducing-end N-acetylglucosamine of the carbohydrate moieties of glycoproteins.</text>
</comment>
<evidence type="ECO:0000256" key="7">
    <source>
        <dbReference type="SAM" id="MobiDB-lite"/>
    </source>
</evidence>
<keyword evidence="10" id="KW-1185">Reference proteome</keyword>
<dbReference type="SUPFAM" id="SSF51445">
    <property type="entry name" value="(Trans)glycosidases"/>
    <property type="match status" value="1"/>
</dbReference>
<keyword evidence="4" id="KW-0732">Signal</keyword>
<dbReference type="SMART" id="SM00812">
    <property type="entry name" value="Alpha_L_fucos"/>
    <property type="match status" value="1"/>
</dbReference>
<dbReference type="InterPro" id="IPR017853">
    <property type="entry name" value="GH"/>
</dbReference>
<comment type="similarity">
    <text evidence="2">Belongs to the glycosyl hydrolase 29 family.</text>
</comment>
<dbReference type="GO" id="GO:0016139">
    <property type="term" value="P:glycoside catabolic process"/>
    <property type="evidence" value="ECO:0007669"/>
    <property type="project" value="TreeGrafter"/>
</dbReference>